<dbReference type="InterPro" id="IPR010486">
    <property type="entry name" value="HNS-dep_expression_A/B"/>
</dbReference>
<reference evidence="6" key="2">
    <citation type="submission" date="2016-07" db="EMBL/GenBank/DDBJ databases">
        <authorList>
            <person name="Kauffman K."/>
            <person name="Arevalo P."/>
            <person name="Polz M.F."/>
        </authorList>
    </citation>
    <scope>NUCLEOTIDE SEQUENCE</scope>
    <source>
        <strain evidence="6">10N.261.52.F7</strain>
        <strain evidence="5">10N.286.55.E1</strain>
    </source>
</reference>
<dbReference type="RefSeq" id="WP_017110935.1">
    <property type="nucleotide sequence ID" value="NZ_CAWQOO010000001.1"/>
</dbReference>
<dbReference type="GO" id="GO:0071468">
    <property type="term" value="P:cellular response to acidic pH"/>
    <property type="evidence" value="ECO:0007669"/>
    <property type="project" value="InterPro"/>
</dbReference>
<dbReference type="EMBL" id="MCSB01000007">
    <property type="protein sequence ID" value="PME31023.1"/>
    <property type="molecule type" value="Genomic_DNA"/>
</dbReference>
<keyword evidence="3" id="KW-0143">Chaperone</keyword>
<keyword evidence="7" id="KW-1185">Reference proteome</keyword>
<reference key="1">
    <citation type="submission" date="2016-07" db="EMBL/GenBank/DDBJ databases">
        <title>Nontailed viruses are major unrecognized killers of bacteria in the ocean.</title>
        <authorList>
            <person name="Kauffman K."/>
            <person name="Hussain F."/>
            <person name="Yang J."/>
            <person name="Arevalo P."/>
            <person name="Brown J."/>
            <person name="Cutler M."/>
            <person name="Kelly L."/>
            <person name="Polz M.F."/>
        </authorList>
    </citation>
    <scope>NUCLEOTIDE SEQUENCE [LARGE SCALE GENOMIC DNA]</scope>
    <source>
        <strain>10N.261.52.F7</strain>
    </source>
</reference>
<feature type="chain" id="PRO_5015082345" description="HdeA" evidence="4">
    <location>
        <begin position="23"/>
        <end position="121"/>
    </location>
</feature>
<dbReference type="InterPro" id="IPR036831">
    <property type="entry name" value="HdeA_sf"/>
</dbReference>
<evidence type="ECO:0000313" key="5">
    <source>
        <dbReference type="EMBL" id="PME31023.1"/>
    </source>
</evidence>
<dbReference type="SUPFAM" id="SSF47752">
    <property type="entry name" value="Protein HNS-dependent expression A, HdeA"/>
    <property type="match status" value="1"/>
</dbReference>
<dbReference type="Proteomes" id="UP000239763">
    <property type="component" value="Unassembled WGS sequence"/>
</dbReference>
<evidence type="ECO:0000256" key="1">
    <source>
        <dbReference type="ARBA" id="ARBA00022729"/>
    </source>
</evidence>
<reference evidence="6 7" key="3">
    <citation type="journal article" date="2018" name="Nature">
        <title>A major lineage of non-tailed dsDNA viruses as unrecognized killers of marine bacteria.</title>
        <authorList>
            <person name="Kauffman K.M."/>
            <person name="Hussain F.A."/>
            <person name="Yang J."/>
            <person name="Arevalo P."/>
            <person name="Brown J.M."/>
            <person name="Chang W.K."/>
            <person name="VanInsberghe D."/>
            <person name="Elsherbini J."/>
            <person name="Sharma R.S."/>
            <person name="Cutler M.B."/>
            <person name="Kelly L."/>
            <person name="Polz M.F."/>
        </authorList>
    </citation>
    <scope>NUCLEOTIDE SEQUENCE</scope>
    <source>
        <strain evidence="6">10N.261.52.F7</strain>
        <strain evidence="5 7">10N.286.55.E1</strain>
    </source>
</reference>
<comment type="caution">
    <text evidence="6">The sequence shown here is derived from an EMBL/GenBank/DDBJ whole genome shotgun (WGS) entry which is preliminary data.</text>
</comment>
<proteinExistence type="predicted"/>
<protein>
    <recommendedName>
        <fullName evidence="8">HdeA</fullName>
    </recommendedName>
</protein>
<organism evidence="6">
    <name type="scientific">Vibrio lentus</name>
    <dbReference type="NCBI Taxonomy" id="136468"/>
    <lineage>
        <taxon>Bacteria</taxon>
        <taxon>Pseudomonadati</taxon>
        <taxon>Pseudomonadota</taxon>
        <taxon>Gammaproteobacteria</taxon>
        <taxon>Vibrionales</taxon>
        <taxon>Vibrionaceae</taxon>
        <taxon>Vibrio</taxon>
    </lineage>
</organism>
<dbReference type="GeneID" id="69648568"/>
<feature type="signal peptide" evidence="4">
    <location>
        <begin position="1"/>
        <end position="22"/>
    </location>
</feature>
<name>A0A2J6UFL3_9VIBR</name>
<dbReference type="Pfam" id="PF06411">
    <property type="entry name" value="HdeA"/>
    <property type="match status" value="1"/>
</dbReference>
<dbReference type="Gene3D" id="1.10.890.10">
    <property type="entry name" value="HNS-dependent expression A"/>
    <property type="match status" value="1"/>
</dbReference>
<evidence type="ECO:0000256" key="3">
    <source>
        <dbReference type="ARBA" id="ARBA00023186"/>
    </source>
</evidence>
<dbReference type="EMBL" id="MCXM01000018">
    <property type="protein sequence ID" value="PMK45810.1"/>
    <property type="molecule type" value="Genomic_DNA"/>
</dbReference>
<dbReference type="GO" id="GO:0030288">
    <property type="term" value="C:outer membrane-bounded periplasmic space"/>
    <property type="evidence" value="ECO:0007669"/>
    <property type="project" value="InterPro"/>
</dbReference>
<evidence type="ECO:0000313" key="7">
    <source>
        <dbReference type="Proteomes" id="UP000239763"/>
    </source>
</evidence>
<sequence>MTNKLLNLSIVTLVTFSTFAQAANDDILDTASTTAEIQVESTITCADFLELDQEIIPISVNYLMGWDSETQSIDTHKVEDFDTIDITQIVEVCEQEPTALAVEVIEQQTAKTNAKKIEKAL</sequence>
<accession>A0A2J6UFL3</accession>
<gene>
    <name evidence="6" type="ORF">BCT99_22040</name>
    <name evidence="5" type="ORF">BCV38_17925</name>
</gene>
<dbReference type="AlphaFoldDB" id="A0A2J6UFL3"/>
<evidence type="ECO:0000256" key="2">
    <source>
        <dbReference type="ARBA" id="ARBA00022764"/>
    </source>
</evidence>
<keyword evidence="2" id="KW-0574">Periplasm</keyword>
<evidence type="ECO:0000256" key="4">
    <source>
        <dbReference type="SAM" id="SignalP"/>
    </source>
</evidence>
<evidence type="ECO:0000313" key="6">
    <source>
        <dbReference type="EMBL" id="PMK45810.1"/>
    </source>
</evidence>
<dbReference type="InterPro" id="IPR038303">
    <property type="entry name" value="HdeA/HdeB_sf"/>
</dbReference>
<evidence type="ECO:0008006" key="8">
    <source>
        <dbReference type="Google" id="ProtNLM"/>
    </source>
</evidence>
<keyword evidence="1 4" id="KW-0732">Signal</keyword>